<dbReference type="GO" id="GO:0005681">
    <property type="term" value="C:spliceosomal complex"/>
    <property type="evidence" value="ECO:0007669"/>
    <property type="project" value="UniProtKB-KW"/>
</dbReference>
<evidence type="ECO:0000256" key="3">
    <source>
        <dbReference type="ARBA" id="ARBA00022664"/>
    </source>
</evidence>
<comment type="subcellular location">
    <subcellularLocation>
        <location evidence="1">Nucleus</location>
    </subcellularLocation>
</comment>
<dbReference type="EMBL" id="CADEPI010000038">
    <property type="protein sequence ID" value="CAB3368437.1"/>
    <property type="molecule type" value="Genomic_DNA"/>
</dbReference>
<feature type="region of interest" description="Disordered" evidence="7">
    <location>
        <begin position="142"/>
        <end position="227"/>
    </location>
</feature>
<dbReference type="PANTHER" id="PTHR36562">
    <property type="entry name" value="SERINE/ARGININE REPETITIVE MATRIX 2"/>
    <property type="match status" value="1"/>
</dbReference>
<feature type="compositionally biased region" description="Basic residues" evidence="7">
    <location>
        <begin position="211"/>
        <end position="227"/>
    </location>
</feature>
<evidence type="ECO:0000313" key="9">
    <source>
        <dbReference type="EMBL" id="CAB3368437.1"/>
    </source>
</evidence>
<dbReference type="AlphaFoldDB" id="A0A8S1CIW1"/>
<dbReference type="GO" id="GO:0006397">
    <property type="term" value="P:mRNA processing"/>
    <property type="evidence" value="ECO:0007669"/>
    <property type="project" value="UniProtKB-KW"/>
</dbReference>
<comment type="similarity">
    <text evidence="2">Belongs to the CWC21 family.</text>
</comment>
<keyword evidence="5" id="KW-0508">mRNA splicing</keyword>
<accession>A0A8S1CIW1</accession>
<dbReference type="OrthoDB" id="10267305at2759"/>
<evidence type="ECO:0000313" key="10">
    <source>
        <dbReference type="Proteomes" id="UP000494165"/>
    </source>
</evidence>
<dbReference type="SMART" id="SM01115">
    <property type="entry name" value="cwf21"/>
    <property type="match status" value="1"/>
</dbReference>
<evidence type="ECO:0000259" key="8">
    <source>
        <dbReference type="SMART" id="SM01115"/>
    </source>
</evidence>
<keyword evidence="3" id="KW-0507">mRNA processing</keyword>
<organism evidence="9 10">
    <name type="scientific">Cloeon dipterum</name>
    <dbReference type="NCBI Taxonomy" id="197152"/>
    <lineage>
        <taxon>Eukaryota</taxon>
        <taxon>Metazoa</taxon>
        <taxon>Ecdysozoa</taxon>
        <taxon>Arthropoda</taxon>
        <taxon>Hexapoda</taxon>
        <taxon>Insecta</taxon>
        <taxon>Pterygota</taxon>
        <taxon>Palaeoptera</taxon>
        <taxon>Ephemeroptera</taxon>
        <taxon>Pisciforma</taxon>
        <taxon>Baetidae</taxon>
        <taxon>Cloeon</taxon>
    </lineage>
</organism>
<name>A0A8S1CIW1_9INSE</name>
<dbReference type="InterPro" id="IPR051372">
    <property type="entry name" value="CWC21"/>
</dbReference>
<dbReference type="Proteomes" id="UP000494165">
    <property type="component" value="Unassembled WGS sequence"/>
</dbReference>
<protein>
    <recommendedName>
        <fullName evidence="8">CWF21 domain-containing protein</fullName>
    </recommendedName>
</protein>
<dbReference type="PANTHER" id="PTHR36562:SF5">
    <property type="entry name" value="SERINE_ARGININE REPETITIVE MATRIX 2"/>
    <property type="match status" value="1"/>
</dbReference>
<sequence length="227" mass="25698">MYNGIGLQTARGSGTNGYVQRNWAAIRVSKEKVTVCTEADAQAFEAASSRQPNVEILEHERKRKLEIKCAELEDALEEQGFSASEIEVKVAALRKLLTETGAARDVKRDQWGREAPTETHETADAQQRKNQRLKEAFGISDDHVPMHSAPAPSEQEKAAKAALAIKEAPKVESPPRNRRYGLVRTPSPEPVDAKKKKKKRSRSRSRDKERSSRKKEKKHRRHRSRSR</sequence>
<dbReference type="CDD" id="cd21373">
    <property type="entry name" value="cwf21_SRRM2-like"/>
    <property type="match status" value="1"/>
</dbReference>
<keyword evidence="6" id="KW-0539">Nucleus</keyword>
<gene>
    <name evidence="9" type="ORF">CLODIP_2_CD07273</name>
</gene>
<dbReference type="GO" id="GO:0008380">
    <property type="term" value="P:RNA splicing"/>
    <property type="evidence" value="ECO:0007669"/>
    <property type="project" value="UniProtKB-KW"/>
</dbReference>
<dbReference type="Pfam" id="PF08312">
    <property type="entry name" value="cwf21"/>
    <property type="match status" value="1"/>
</dbReference>
<feature type="domain" description="CWF21" evidence="8">
    <location>
        <begin position="57"/>
        <end position="102"/>
    </location>
</feature>
<dbReference type="InterPro" id="IPR013170">
    <property type="entry name" value="mRNA_splic_Cwf21_dom"/>
</dbReference>
<reference evidence="9 10" key="1">
    <citation type="submission" date="2020-04" db="EMBL/GenBank/DDBJ databases">
        <authorList>
            <person name="Alioto T."/>
            <person name="Alioto T."/>
            <person name="Gomez Garrido J."/>
        </authorList>
    </citation>
    <scope>NUCLEOTIDE SEQUENCE [LARGE SCALE GENOMIC DNA]</scope>
</reference>
<comment type="caution">
    <text evidence="9">The sequence shown here is derived from an EMBL/GenBank/DDBJ whole genome shotgun (WGS) entry which is preliminary data.</text>
</comment>
<evidence type="ECO:0000256" key="1">
    <source>
        <dbReference type="ARBA" id="ARBA00004123"/>
    </source>
</evidence>
<dbReference type="Gene3D" id="6.10.140.420">
    <property type="match status" value="1"/>
</dbReference>
<feature type="compositionally biased region" description="Basic residues" evidence="7">
    <location>
        <begin position="194"/>
        <end position="203"/>
    </location>
</feature>
<keyword evidence="4" id="KW-0747">Spliceosome</keyword>
<proteinExistence type="inferred from homology"/>
<evidence type="ECO:0000256" key="4">
    <source>
        <dbReference type="ARBA" id="ARBA00022728"/>
    </source>
</evidence>
<evidence type="ECO:0000256" key="6">
    <source>
        <dbReference type="ARBA" id="ARBA00023242"/>
    </source>
</evidence>
<keyword evidence="10" id="KW-1185">Reference proteome</keyword>
<evidence type="ECO:0000256" key="5">
    <source>
        <dbReference type="ARBA" id="ARBA00023187"/>
    </source>
</evidence>
<evidence type="ECO:0000256" key="7">
    <source>
        <dbReference type="SAM" id="MobiDB-lite"/>
    </source>
</evidence>
<feature type="region of interest" description="Disordered" evidence="7">
    <location>
        <begin position="107"/>
        <end position="129"/>
    </location>
</feature>
<evidence type="ECO:0000256" key="2">
    <source>
        <dbReference type="ARBA" id="ARBA00005954"/>
    </source>
</evidence>